<evidence type="ECO:0000259" key="6">
    <source>
        <dbReference type="PROSITE" id="PS50016"/>
    </source>
</evidence>
<accession>A0A6P6XC51</accession>
<dbReference type="SUPFAM" id="SSF57850">
    <property type="entry name" value="RING/U-box"/>
    <property type="match status" value="1"/>
</dbReference>
<keyword evidence="3" id="KW-0862">Zinc</keyword>
<reference evidence="8" key="1">
    <citation type="journal article" date="2025" name="Foods">
        <title>Unveiling the Microbial Signatures of Arabica Coffee Cherries: Insights into Ripeness Specific Diversity, Functional Traits, and Implications for Quality and Safety.</title>
        <authorList>
            <consortium name="RefSeq"/>
            <person name="Tenea G.N."/>
            <person name="Cifuentes V."/>
            <person name="Reyes P."/>
            <person name="Cevallos-Vallejos M."/>
        </authorList>
    </citation>
    <scope>NUCLEOTIDE SEQUENCE [LARGE SCALE GENOMIC DNA]</scope>
</reference>
<sequence>MATDCQEDSDSENPTKRTKTQSPTPENSSPPSLFSSKGKTKLQLETNCCGICLTEAARDDNSVSRGYIDSCDHYFCFVCIMEWAKVESKCPLCKRRFSTIRRPAKPPILPADRLVHVPVRDQVYYYGGNATVGPLDPYSEVKCSVCQSSVDDSLLLLCDLCDSAAHTYCVGLGATVPEGDWFCHDCTLLRDERNKSEIDSVNNNNDGNPPSYEHVSIFDVVREPKTRCVGRSSESCLSVDQVRDLETTLGDNVNVLDSRRQTDIMQGAVQLTGRTLSRCRNVHNRIQALRDNWNSFRSGSLSFSSGKRNYRCSADRKPEIGVDSVQPSSTSSLSLKSRLDDSNPGASQNKDSPEIDRAWKMLDMAKSIEKRKSTSCQSSKFTRYKYHSSDSKQRSSENLGGFKKEQRQDCHSVWKDSNKHKPLMVERQNCHDQGFGNDGIGFAIAPLPLYYQLITSQDVRCPVQHDVPHGNGKKPYEKISLGSTFTVSDSCSRPICTGSPVEPAPVSSNLVCPSVELNFPSSCKKEPWVQKGERQKFPADSKAKENYDAKSEIQSLVKLNLKLLTKDKKLEANVFKEVARLATHTILGACGLEQPKHGIHPSQSSVCSHEKDNQHFRKSTLMPNSCRECFYVFVKDVVSAIVYERIRHVNT</sequence>
<evidence type="ECO:0000256" key="1">
    <source>
        <dbReference type="ARBA" id="ARBA00022723"/>
    </source>
</evidence>
<feature type="region of interest" description="Disordered" evidence="5">
    <location>
        <begin position="385"/>
        <end position="404"/>
    </location>
</feature>
<dbReference type="Pfam" id="PF13639">
    <property type="entry name" value="zf-RING_2"/>
    <property type="match status" value="1"/>
</dbReference>
<dbReference type="InterPro" id="IPR019787">
    <property type="entry name" value="Znf_PHD-finger"/>
</dbReference>
<keyword evidence="1" id="KW-0479">Metal-binding</keyword>
<dbReference type="PROSITE" id="PS50016">
    <property type="entry name" value="ZF_PHD_2"/>
    <property type="match status" value="1"/>
</dbReference>
<dbReference type="PANTHER" id="PTHR47177">
    <property type="entry name" value="F18C1.6 PROTEIN"/>
    <property type="match status" value="1"/>
</dbReference>
<gene>
    <name evidence="9" type="primary">LOC113740216</name>
</gene>
<feature type="compositionally biased region" description="Low complexity" evidence="5">
    <location>
        <begin position="323"/>
        <end position="336"/>
    </location>
</feature>
<keyword evidence="2 4" id="KW-0863">Zinc-finger</keyword>
<evidence type="ECO:0000259" key="7">
    <source>
        <dbReference type="PROSITE" id="PS50089"/>
    </source>
</evidence>
<feature type="region of interest" description="Disordered" evidence="5">
    <location>
        <begin position="317"/>
        <end position="356"/>
    </location>
</feature>
<dbReference type="GeneID" id="113740216"/>
<dbReference type="RefSeq" id="XP_027123552.2">
    <property type="nucleotide sequence ID" value="XM_027267751.2"/>
</dbReference>
<evidence type="ECO:0000313" key="9">
    <source>
        <dbReference type="RefSeq" id="XP_027123552.2"/>
    </source>
</evidence>
<evidence type="ECO:0000256" key="4">
    <source>
        <dbReference type="PROSITE-ProRule" id="PRU00175"/>
    </source>
</evidence>
<dbReference type="SMART" id="SM00184">
    <property type="entry name" value="RING"/>
    <property type="match status" value="2"/>
</dbReference>
<dbReference type="SUPFAM" id="SSF57903">
    <property type="entry name" value="FYVE/PHD zinc finger"/>
    <property type="match status" value="1"/>
</dbReference>
<evidence type="ECO:0000256" key="3">
    <source>
        <dbReference type="ARBA" id="ARBA00022833"/>
    </source>
</evidence>
<proteinExistence type="predicted"/>
<dbReference type="InterPro" id="IPR001965">
    <property type="entry name" value="Znf_PHD"/>
</dbReference>
<dbReference type="Gene3D" id="3.30.40.10">
    <property type="entry name" value="Zinc/RING finger domain, C3HC4 (zinc finger)"/>
    <property type="match status" value="2"/>
</dbReference>
<evidence type="ECO:0000256" key="2">
    <source>
        <dbReference type="ARBA" id="ARBA00022771"/>
    </source>
</evidence>
<dbReference type="PROSITE" id="PS50089">
    <property type="entry name" value="ZF_RING_2"/>
    <property type="match status" value="1"/>
</dbReference>
<dbReference type="InterPro" id="IPR017907">
    <property type="entry name" value="Znf_RING_CS"/>
</dbReference>
<feature type="domain" description="RING-type" evidence="7">
    <location>
        <begin position="49"/>
        <end position="94"/>
    </location>
</feature>
<dbReference type="CDD" id="cd16574">
    <property type="entry name" value="RING-HC_Topors"/>
    <property type="match status" value="1"/>
</dbReference>
<evidence type="ECO:0000256" key="5">
    <source>
        <dbReference type="SAM" id="MobiDB-lite"/>
    </source>
</evidence>
<reference evidence="9" key="2">
    <citation type="submission" date="2025-08" db="UniProtKB">
        <authorList>
            <consortium name="RefSeq"/>
        </authorList>
    </citation>
    <scope>IDENTIFICATION</scope>
    <source>
        <tissue evidence="9">Leaves</tissue>
    </source>
</reference>
<feature type="domain" description="PHD-type" evidence="6">
    <location>
        <begin position="140"/>
        <end position="189"/>
    </location>
</feature>
<dbReference type="OrthoDB" id="365379at2759"/>
<dbReference type="InterPro" id="IPR001841">
    <property type="entry name" value="Znf_RING"/>
</dbReference>
<dbReference type="Proteomes" id="UP001652660">
    <property type="component" value="Chromosome 4c"/>
</dbReference>
<dbReference type="Pfam" id="PF00628">
    <property type="entry name" value="PHD"/>
    <property type="match status" value="1"/>
</dbReference>
<dbReference type="InterPro" id="IPR013083">
    <property type="entry name" value="Znf_RING/FYVE/PHD"/>
</dbReference>
<dbReference type="PROSITE" id="PS00518">
    <property type="entry name" value="ZF_RING_1"/>
    <property type="match status" value="1"/>
</dbReference>
<keyword evidence="8" id="KW-1185">Reference proteome</keyword>
<feature type="compositionally biased region" description="Polar residues" evidence="5">
    <location>
        <begin position="20"/>
        <end position="37"/>
    </location>
</feature>
<dbReference type="GO" id="GO:0008270">
    <property type="term" value="F:zinc ion binding"/>
    <property type="evidence" value="ECO:0007669"/>
    <property type="project" value="UniProtKB-KW"/>
</dbReference>
<dbReference type="InterPro" id="IPR058746">
    <property type="entry name" value="Znf_RING-type_Topors"/>
</dbReference>
<dbReference type="AlphaFoldDB" id="A0A6P6XC51"/>
<dbReference type="SMART" id="SM00249">
    <property type="entry name" value="PHD"/>
    <property type="match status" value="1"/>
</dbReference>
<feature type="region of interest" description="Disordered" evidence="5">
    <location>
        <begin position="1"/>
        <end position="39"/>
    </location>
</feature>
<protein>
    <submittedName>
        <fullName evidence="9">Uncharacterized protein isoform X1</fullName>
    </submittedName>
</protein>
<dbReference type="PANTHER" id="PTHR47177:SF4">
    <property type="entry name" value="OS06G0283200 PROTEIN"/>
    <property type="match status" value="1"/>
</dbReference>
<evidence type="ECO:0000313" key="8">
    <source>
        <dbReference type="Proteomes" id="UP001652660"/>
    </source>
</evidence>
<dbReference type="InterPro" id="IPR011011">
    <property type="entry name" value="Znf_FYVE_PHD"/>
</dbReference>
<feature type="compositionally biased region" description="Acidic residues" evidence="5">
    <location>
        <begin position="1"/>
        <end position="11"/>
    </location>
</feature>
<name>A0A6P6XC51_COFAR</name>
<organism evidence="8 9">
    <name type="scientific">Coffea arabica</name>
    <name type="common">Arabian coffee</name>
    <dbReference type="NCBI Taxonomy" id="13443"/>
    <lineage>
        <taxon>Eukaryota</taxon>
        <taxon>Viridiplantae</taxon>
        <taxon>Streptophyta</taxon>
        <taxon>Embryophyta</taxon>
        <taxon>Tracheophyta</taxon>
        <taxon>Spermatophyta</taxon>
        <taxon>Magnoliopsida</taxon>
        <taxon>eudicotyledons</taxon>
        <taxon>Gunneridae</taxon>
        <taxon>Pentapetalae</taxon>
        <taxon>asterids</taxon>
        <taxon>lamiids</taxon>
        <taxon>Gentianales</taxon>
        <taxon>Rubiaceae</taxon>
        <taxon>Ixoroideae</taxon>
        <taxon>Gardenieae complex</taxon>
        <taxon>Bertiereae - Coffeeae clade</taxon>
        <taxon>Coffeeae</taxon>
        <taxon>Coffea</taxon>
    </lineage>
</organism>